<accession>A0A8R2A890</accession>
<evidence type="ECO:0000259" key="11">
    <source>
        <dbReference type="PROSITE" id="PS51939"/>
    </source>
</evidence>
<name>A0A8R2A890_ACYPI</name>
<dbReference type="Proteomes" id="UP000007819">
    <property type="component" value="Chromosome A1"/>
</dbReference>
<dbReference type="Pfam" id="PF08777">
    <property type="entry name" value="RRM_3"/>
    <property type="match status" value="1"/>
</dbReference>
<dbReference type="CTD" id="51574"/>
<feature type="compositionally biased region" description="Basic and acidic residues" evidence="8">
    <location>
        <begin position="297"/>
        <end position="312"/>
    </location>
</feature>
<keyword evidence="4" id="KW-0805">Transcription regulation</keyword>
<dbReference type="KEGG" id="api:100164253"/>
<sequence length="540" mass="63114">MEPSSDISIESVEENILKSSLNRVRKRKKQLYTDLKKQIEFYLSDANLRKDRYFGNLMQTSQCISIDTFLNCNKIKSLTKNPEDIIKAIENSSVLSVSDCKSNIYRIKPIEEKTPEDVERCTVYVEQLPPKADHDWIKSMFEKYGNVAYISLPKFKSGTIKRFAFIEFDDEESAIKVLKEYKKLHEESKILPEELQSIITFKEDEDKKDTKESTDNVNLSKKRKHSVSIEDVKEKKIKTETPQVSCSGIKNNKKKKKKDKTKKSDLDGEQKNSSFEISDSENNQKTLIENLDTSISKPEEIITSDDDKREINIEPNSTDSNIKKKRKRNKGKKVKLDTNLTSPVLRIMSKTEWRKLRNQFLNMQRQKMSLLKAQLRRPKYNENSNTHFHENLGKSNETNTIVESVDVQLPKNNDIRVKYEPGVILKISFTNPIESDKIFKTEAKIDPRVKFVDVVHNSEAYVRCDCQETAIKIAEENRWPQTRLLTGEEEKLYWDKISRDREIKCTKQKETKKPRGREKLIKKAEKRLAQHVTFNQEDNE</sequence>
<dbReference type="OrthoDB" id="439993at2759"/>
<evidence type="ECO:0000313" key="12">
    <source>
        <dbReference type="EnsemblMetazoa" id="XP_001949188.2"/>
    </source>
</evidence>
<proteinExistence type="inferred from homology"/>
<dbReference type="GO" id="GO:0005634">
    <property type="term" value="C:nucleus"/>
    <property type="evidence" value="ECO:0007669"/>
    <property type="project" value="UniProtKB-SubCell"/>
</dbReference>
<evidence type="ECO:0000256" key="8">
    <source>
        <dbReference type="SAM" id="MobiDB-lite"/>
    </source>
</evidence>
<evidence type="ECO:0000313" key="13">
    <source>
        <dbReference type="Proteomes" id="UP000007819"/>
    </source>
</evidence>
<feature type="region of interest" description="Disordered" evidence="8">
    <location>
        <begin position="205"/>
        <end position="225"/>
    </location>
</feature>
<keyword evidence="6" id="KW-0539">Nucleus</keyword>
<dbReference type="InterPro" id="IPR002344">
    <property type="entry name" value="Lupus_La"/>
</dbReference>
<dbReference type="InterPro" id="IPR036388">
    <property type="entry name" value="WH-like_DNA-bd_sf"/>
</dbReference>
<dbReference type="GeneID" id="100164253"/>
<feature type="compositionally biased region" description="Polar residues" evidence="8">
    <location>
        <begin position="240"/>
        <end position="249"/>
    </location>
</feature>
<dbReference type="AlphaFoldDB" id="A0A8R2A890"/>
<feature type="compositionally biased region" description="Polar residues" evidence="8">
    <location>
        <begin position="271"/>
        <end position="296"/>
    </location>
</feature>
<evidence type="ECO:0000256" key="4">
    <source>
        <dbReference type="ARBA" id="ARBA00023015"/>
    </source>
</evidence>
<dbReference type="Gene3D" id="3.30.70.330">
    <property type="match status" value="2"/>
</dbReference>
<evidence type="ECO:0000256" key="6">
    <source>
        <dbReference type="ARBA" id="ARBA00023242"/>
    </source>
</evidence>
<protein>
    <submittedName>
        <fullName evidence="12">Uncharacterized protein</fullName>
    </submittedName>
</protein>
<dbReference type="SUPFAM" id="SSF46785">
    <property type="entry name" value="Winged helix' DNA-binding domain"/>
    <property type="match status" value="1"/>
</dbReference>
<dbReference type="GO" id="GO:1990904">
    <property type="term" value="C:ribonucleoprotein complex"/>
    <property type="evidence" value="ECO:0007669"/>
    <property type="project" value="UniProtKB-UniRule"/>
</dbReference>
<dbReference type="InterPro" id="IPR014886">
    <property type="entry name" value="La_xRRM"/>
</dbReference>
<feature type="domain" description="XRRM" evidence="11">
    <location>
        <begin position="418"/>
        <end position="526"/>
    </location>
</feature>
<dbReference type="CDD" id="cd07323">
    <property type="entry name" value="LAM"/>
    <property type="match status" value="1"/>
</dbReference>
<dbReference type="InterPro" id="IPR012677">
    <property type="entry name" value="Nucleotide-bd_a/b_plait_sf"/>
</dbReference>
<dbReference type="RefSeq" id="XP_001949188.2">
    <property type="nucleotide sequence ID" value="XM_001949153.4"/>
</dbReference>
<evidence type="ECO:0000259" key="10">
    <source>
        <dbReference type="PROSITE" id="PS50961"/>
    </source>
</evidence>
<dbReference type="PANTHER" id="PTHR22792">
    <property type="entry name" value="LUPUS LA PROTEIN-RELATED"/>
    <property type="match status" value="1"/>
</dbReference>
<dbReference type="PROSITE" id="PS51939">
    <property type="entry name" value="XRRM"/>
    <property type="match status" value="1"/>
</dbReference>
<comment type="similarity">
    <text evidence="2">Belongs to the LARP7 family.</text>
</comment>
<reference evidence="13" key="1">
    <citation type="submission" date="2010-06" db="EMBL/GenBank/DDBJ databases">
        <authorList>
            <person name="Jiang H."/>
            <person name="Abraham K."/>
            <person name="Ali S."/>
            <person name="Alsbrooks S.L."/>
            <person name="Anim B.N."/>
            <person name="Anosike U.S."/>
            <person name="Attaway T."/>
            <person name="Bandaranaike D.P."/>
            <person name="Battles P.K."/>
            <person name="Bell S.N."/>
            <person name="Bell A.V."/>
            <person name="Beltran B."/>
            <person name="Bickham C."/>
            <person name="Bustamante Y."/>
            <person name="Caleb T."/>
            <person name="Canada A."/>
            <person name="Cardenas V."/>
            <person name="Carter K."/>
            <person name="Chacko J."/>
            <person name="Chandrabose M.N."/>
            <person name="Chavez D."/>
            <person name="Chavez A."/>
            <person name="Chen L."/>
            <person name="Chu H.-S."/>
            <person name="Claassen K.J."/>
            <person name="Cockrell R."/>
            <person name="Collins M."/>
            <person name="Cooper J.A."/>
            <person name="Cree A."/>
            <person name="Curry S.M."/>
            <person name="Da Y."/>
            <person name="Dao M.D."/>
            <person name="Das B."/>
            <person name="Davila M.-L."/>
            <person name="Davy-Carroll L."/>
            <person name="Denson S."/>
            <person name="Dinh H."/>
            <person name="Ebong V.E."/>
            <person name="Edwards J.R."/>
            <person name="Egan A."/>
            <person name="El-Daye J."/>
            <person name="Escobedo L."/>
            <person name="Fernandez S."/>
            <person name="Fernando P.R."/>
            <person name="Flagg N."/>
            <person name="Forbes L.D."/>
            <person name="Fowler R.G."/>
            <person name="Fu Q."/>
            <person name="Gabisi R.A."/>
            <person name="Ganer J."/>
            <person name="Garbino Pronczuk A."/>
            <person name="Garcia R.M."/>
            <person name="Garner T."/>
            <person name="Garrett T.E."/>
            <person name="Gonzalez D.A."/>
            <person name="Hamid H."/>
            <person name="Hawkins E.S."/>
            <person name="Hirani K."/>
            <person name="Hogues M.E."/>
            <person name="Hollins B."/>
            <person name="Hsiao C.-H."/>
            <person name="Jabil R."/>
            <person name="James M.L."/>
            <person name="Jhangiani S.N."/>
            <person name="Johnson B."/>
            <person name="Johnson Q."/>
            <person name="Joshi V."/>
            <person name="Kalu J.B."/>
            <person name="Kam C."/>
            <person name="Kashfia A."/>
            <person name="Keebler J."/>
            <person name="Kisamo H."/>
            <person name="Kovar C.L."/>
            <person name="Lago L.A."/>
            <person name="Lai C.-Y."/>
            <person name="Laidlaw J."/>
            <person name="Lara F."/>
            <person name="Le T.-K."/>
            <person name="Lee S.L."/>
            <person name="Legall F.H."/>
            <person name="Lemon S.J."/>
            <person name="Lewis L.R."/>
            <person name="Li B."/>
            <person name="Liu Y."/>
            <person name="Liu Y.-S."/>
            <person name="Lopez J."/>
            <person name="Lozado R.J."/>
            <person name="Lu J."/>
            <person name="Madu R.C."/>
            <person name="Maheshwari M."/>
            <person name="Maheshwari R."/>
            <person name="Malloy K."/>
            <person name="Martinez E."/>
            <person name="Mathew T."/>
            <person name="Mercado I.C."/>
            <person name="Mercado C."/>
            <person name="Meyer B."/>
            <person name="Montgomery K."/>
            <person name="Morgan M.B."/>
            <person name="Munidasa M."/>
            <person name="Nazareth L.V."/>
            <person name="Nelson J."/>
            <person name="Ng B.M."/>
            <person name="Nguyen N.B."/>
            <person name="Nguyen P.Q."/>
            <person name="Nguyen T."/>
            <person name="Obregon M."/>
            <person name="Okwuonu G.O."/>
            <person name="Onwere C.G."/>
            <person name="Orozco G."/>
            <person name="Parra A."/>
            <person name="Patel S."/>
            <person name="Patil S."/>
            <person name="Perez A."/>
            <person name="Perez Y."/>
            <person name="Pham C."/>
            <person name="Primus E.L."/>
            <person name="Pu L.-L."/>
            <person name="Puazo M."/>
            <person name="Qin X."/>
            <person name="Quiroz J.B."/>
            <person name="Reese J."/>
            <person name="Richards S."/>
            <person name="Rives C.M."/>
            <person name="Robberts R."/>
            <person name="Ruiz S.J."/>
            <person name="Ruiz M.J."/>
            <person name="Santibanez J."/>
            <person name="Schneider B.W."/>
            <person name="Sisson I."/>
            <person name="Smith M."/>
            <person name="Sodergren E."/>
            <person name="Song X.-Z."/>
            <person name="Song B.B."/>
            <person name="Summersgill H."/>
            <person name="Thelus R."/>
            <person name="Thornton R.D."/>
            <person name="Trejos Z.Y."/>
            <person name="Usmani K."/>
            <person name="Vattathil S."/>
            <person name="Villasana D."/>
            <person name="Walker D.L."/>
            <person name="Wang S."/>
            <person name="Wang K."/>
            <person name="White C.S."/>
            <person name="Williams A.C."/>
            <person name="Williamson J."/>
            <person name="Wilson K."/>
            <person name="Woghiren I.O."/>
            <person name="Woodworth J.R."/>
            <person name="Worley K.C."/>
            <person name="Wright R.A."/>
            <person name="Wu W."/>
            <person name="Young L."/>
            <person name="Zhang L."/>
            <person name="Zhang J."/>
            <person name="Zhu Y."/>
            <person name="Muzny D.M."/>
            <person name="Weinstock G."/>
            <person name="Gibbs R.A."/>
        </authorList>
    </citation>
    <scope>NUCLEOTIDE SEQUENCE [LARGE SCALE GENOMIC DNA]</scope>
    <source>
        <strain evidence="13">LSR1</strain>
    </source>
</reference>
<dbReference type="Gene3D" id="1.10.10.10">
    <property type="entry name" value="Winged helix-like DNA-binding domain superfamily/Winged helix DNA-binding domain"/>
    <property type="match status" value="1"/>
</dbReference>
<dbReference type="GO" id="GO:0006396">
    <property type="term" value="P:RNA processing"/>
    <property type="evidence" value="ECO:0007669"/>
    <property type="project" value="InterPro"/>
</dbReference>
<evidence type="ECO:0000256" key="1">
    <source>
        <dbReference type="ARBA" id="ARBA00004123"/>
    </source>
</evidence>
<dbReference type="PROSITE" id="PS50961">
    <property type="entry name" value="HTH_LA"/>
    <property type="match status" value="1"/>
</dbReference>
<dbReference type="Pfam" id="PF00076">
    <property type="entry name" value="RRM_1"/>
    <property type="match status" value="1"/>
</dbReference>
<feature type="compositionally biased region" description="Basic residues" evidence="8">
    <location>
        <begin position="251"/>
        <end position="261"/>
    </location>
</feature>
<evidence type="ECO:0000259" key="9">
    <source>
        <dbReference type="PROSITE" id="PS50102"/>
    </source>
</evidence>
<dbReference type="PROSITE" id="PS50102">
    <property type="entry name" value="RRM"/>
    <property type="match status" value="1"/>
</dbReference>
<feature type="domain" description="HTH La-type RNA-binding" evidence="10">
    <location>
        <begin position="25"/>
        <end position="114"/>
    </location>
</feature>
<dbReference type="PRINTS" id="PR00302">
    <property type="entry name" value="LUPUSLA"/>
</dbReference>
<feature type="domain" description="RRM" evidence="9">
    <location>
        <begin position="121"/>
        <end position="185"/>
    </location>
</feature>
<dbReference type="SUPFAM" id="SSF54928">
    <property type="entry name" value="RNA-binding domain, RBD"/>
    <property type="match status" value="1"/>
</dbReference>
<dbReference type="InterPro" id="IPR036390">
    <property type="entry name" value="WH_DNA-bd_sf"/>
</dbReference>
<evidence type="ECO:0000256" key="2">
    <source>
        <dbReference type="ARBA" id="ARBA00008680"/>
    </source>
</evidence>
<dbReference type="GO" id="GO:0003723">
    <property type="term" value="F:RNA binding"/>
    <property type="evidence" value="ECO:0007669"/>
    <property type="project" value="UniProtKB-UniRule"/>
</dbReference>
<dbReference type="InterPro" id="IPR035979">
    <property type="entry name" value="RBD_domain_sf"/>
</dbReference>
<keyword evidence="3 7" id="KW-0694">RNA-binding</keyword>
<evidence type="ECO:0000256" key="3">
    <source>
        <dbReference type="ARBA" id="ARBA00022884"/>
    </source>
</evidence>
<comment type="subcellular location">
    <subcellularLocation>
        <location evidence="1">Nucleus</location>
    </subcellularLocation>
</comment>
<dbReference type="SMART" id="SM00360">
    <property type="entry name" value="RRM"/>
    <property type="match status" value="1"/>
</dbReference>
<dbReference type="Pfam" id="PF05383">
    <property type="entry name" value="La"/>
    <property type="match status" value="1"/>
</dbReference>
<dbReference type="PANTHER" id="PTHR22792:SF62">
    <property type="entry name" value="LA-RELATED PROTEIN 7"/>
    <property type="match status" value="1"/>
</dbReference>
<dbReference type="SMART" id="SM00715">
    <property type="entry name" value="LA"/>
    <property type="match status" value="1"/>
</dbReference>
<evidence type="ECO:0000256" key="5">
    <source>
        <dbReference type="ARBA" id="ARBA00023163"/>
    </source>
</evidence>
<dbReference type="InterPro" id="IPR045180">
    <property type="entry name" value="La_dom_prot"/>
</dbReference>
<feature type="compositionally biased region" description="Basic and acidic residues" evidence="8">
    <location>
        <begin position="205"/>
        <end position="214"/>
    </location>
</feature>
<dbReference type="InterPro" id="IPR000504">
    <property type="entry name" value="RRM_dom"/>
</dbReference>
<reference evidence="12" key="2">
    <citation type="submission" date="2022-06" db="UniProtKB">
        <authorList>
            <consortium name="EnsemblMetazoa"/>
        </authorList>
    </citation>
    <scope>IDENTIFICATION</scope>
</reference>
<keyword evidence="13" id="KW-1185">Reference proteome</keyword>
<feature type="compositionally biased region" description="Basic residues" evidence="8">
    <location>
        <begin position="323"/>
        <end position="333"/>
    </location>
</feature>
<organism evidence="12 13">
    <name type="scientific">Acyrthosiphon pisum</name>
    <name type="common">Pea aphid</name>
    <dbReference type="NCBI Taxonomy" id="7029"/>
    <lineage>
        <taxon>Eukaryota</taxon>
        <taxon>Metazoa</taxon>
        <taxon>Ecdysozoa</taxon>
        <taxon>Arthropoda</taxon>
        <taxon>Hexapoda</taxon>
        <taxon>Insecta</taxon>
        <taxon>Pterygota</taxon>
        <taxon>Neoptera</taxon>
        <taxon>Paraneoptera</taxon>
        <taxon>Hemiptera</taxon>
        <taxon>Sternorrhyncha</taxon>
        <taxon>Aphidomorpha</taxon>
        <taxon>Aphidoidea</taxon>
        <taxon>Aphididae</taxon>
        <taxon>Macrosiphini</taxon>
        <taxon>Acyrthosiphon</taxon>
    </lineage>
</organism>
<dbReference type="EnsemblMetazoa" id="XM_001949153.5">
    <property type="protein sequence ID" value="XP_001949188.2"/>
    <property type="gene ID" value="LOC100164253"/>
</dbReference>
<keyword evidence="5" id="KW-0804">Transcription</keyword>
<evidence type="ECO:0000256" key="7">
    <source>
        <dbReference type="PROSITE-ProRule" id="PRU00332"/>
    </source>
</evidence>
<feature type="region of interest" description="Disordered" evidence="8">
    <location>
        <begin position="240"/>
        <end position="334"/>
    </location>
</feature>
<dbReference type="InterPro" id="IPR006630">
    <property type="entry name" value="La_HTH"/>
</dbReference>